<feature type="compositionally biased region" description="Basic and acidic residues" evidence="1">
    <location>
        <begin position="110"/>
        <end position="120"/>
    </location>
</feature>
<dbReference type="GeneID" id="110217105"/>
<feature type="compositionally biased region" description="Pro residues" evidence="1">
    <location>
        <begin position="146"/>
        <end position="156"/>
    </location>
</feature>
<sequence length="251" mass="26776">MAAECGSVALGLERAVAPEPVDRGLWTWDSTGGRGRQDCKDRTRGLETVEGEGLVMLHPGAALLPALESSRPGATAPLSGRAPRPIPSAPWNFPNRRGLGRGRGRRRYKGPRDWGDRDGGVRPVARVRRGPARDAFGEGRGASPYASPPFPLPRPSWLPGRTGGETSLPVPRGASAAPGPGSFQTTKTLHGPGFISFFMASQRSSSKPSSDQNLGLSGWCLNVEITHWMESGIEFDPGSNMYWVTLPDAPS</sequence>
<evidence type="ECO:0000256" key="1">
    <source>
        <dbReference type="SAM" id="MobiDB-lite"/>
    </source>
</evidence>
<accession>A0A6P5L9K9</accession>
<organism evidence="2 3">
    <name type="scientific">Phascolarctos cinereus</name>
    <name type="common">Koala</name>
    <dbReference type="NCBI Taxonomy" id="38626"/>
    <lineage>
        <taxon>Eukaryota</taxon>
        <taxon>Metazoa</taxon>
        <taxon>Chordata</taxon>
        <taxon>Craniata</taxon>
        <taxon>Vertebrata</taxon>
        <taxon>Euteleostomi</taxon>
        <taxon>Mammalia</taxon>
        <taxon>Metatheria</taxon>
        <taxon>Diprotodontia</taxon>
        <taxon>Phascolarctidae</taxon>
        <taxon>Phascolarctos</taxon>
    </lineage>
</organism>
<gene>
    <name evidence="3" type="primary">LOC110217105</name>
</gene>
<dbReference type="AlphaFoldDB" id="A0A6P5L9K9"/>
<dbReference type="RefSeq" id="XP_020854920.1">
    <property type="nucleotide sequence ID" value="XM_020999261.1"/>
</dbReference>
<dbReference type="Proteomes" id="UP000515140">
    <property type="component" value="Unplaced"/>
</dbReference>
<dbReference type="InParanoid" id="A0A6P5L9K9"/>
<feature type="region of interest" description="Disordered" evidence="1">
    <location>
        <begin position="71"/>
        <end position="186"/>
    </location>
</feature>
<proteinExistence type="predicted"/>
<evidence type="ECO:0000313" key="3">
    <source>
        <dbReference type="RefSeq" id="XP_020854920.1"/>
    </source>
</evidence>
<reference evidence="3" key="1">
    <citation type="submission" date="2025-08" db="UniProtKB">
        <authorList>
            <consortium name="RefSeq"/>
        </authorList>
    </citation>
    <scope>IDENTIFICATION</scope>
    <source>
        <tissue evidence="3">Spleen</tissue>
    </source>
</reference>
<keyword evidence="2" id="KW-1185">Reference proteome</keyword>
<protein>
    <submittedName>
        <fullName evidence="3">Uncharacterized protein LOC110217105</fullName>
    </submittedName>
</protein>
<name>A0A6P5L9K9_PHACI</name>
<feature type="compositionally biased region" description="Basic residues" evidence="1">
    <location>
        <begin position="98"/>
        <end position="109"/>
    </location>
</feature>
<dbReference type="KEGG" id="pcw:110217105"/>
<evidence type="ECO:0000313" key="2">
    <source>
        <dbReference type="Proteomes" id="UP000515140"/>
    </source>
</evidence>